<dbReference type="Pfam" id="PF12223">
    <property type="entry name" value="DUF3602"/>
    <property type="match status" value="1"/>
</dbReference>
<dbReference type="InterPro" id="IPR022024">
    <property type="entry name" value="DUF3602"/>
</dbReference>
<keyword evidence="3" id="KW-1185">Reference proteome</keyword>
<dbReference type="AlphaFoldDB" id="A0A9P5Q9V6"/>
<dbReference type="PANTHER" id="PTHR34693">
    <property type="entry name" value="PROTEIN PAR32"/>
    <property type="match status" value="1"/>
</dbReference>
<dbReference type="EMBL" id="JADNRY010000005">
    <property type="protein sequence ID" value="KAF9076962.1"/>
    <property type="molecule type" value="Genomic_DNA"/>
</dbReference>
<dbReference type="InterPro" id="IPR053203">
    <property type="entry name" value="Cisplatin_resist-associated"/>
</dbReference>
<dbReference type="Proteomes" id="UP000772434">
    <property type="component" value="Unassembled WGS sequence"/>
</dbReference>
<name>A0A9P5Q9V6_9AGAR</name>
<proteinExistence type="predicted"/>
<organism evidence="2 3">
    <name type="scientific">Rhodocollybia butyracea</name>
    <dbReference type="NCBI Taxonomy" id="206335"/>
    <lineage>
        <taxon>Eukaryota</taxon>
        <taxon>Fungi</taxon>
        <taxon>Dikarya</taxon>
        <taxon>Basidiomycota</taxon>
        <taxon>Agaricomycotina</taxon>
        <taxon>Agaricomycetes</taxon>
        <taxon>Agaricomycetidae</taxon>
        <taxon>Agaricales</taxon>
        <taxon>Marasmiineae</taxon>
        <taxon>Omphalotaceae</taxon>
        <taxon>Rhodocollybia</taxon>
    </lineage>
</organism>
<sequence>MTDSTSTNSTIVERSRSRGRDMISSGRGGLGNIHHSEGPMHIVDGPDDFSDTRGRETNINVDKVLSTGRGGIGNIRAPSRDANATPHIVHPDPRQQELVRAEHGQERAVSTGRGGLGNFTKDGANEQGPDHAHEHKHGVSGLLHKVFHHEHHEHVEGQGQEAQPKEIVEPMPMMRANIK</sequence>
<accession>A0A9P5Q9V6</accession>
<feature type="region of interest" description="Disordered" evidence="1">
    <location>
        <begin position="108"/>
        <end position="137"/>
    </location>
</feature>
<feature type="compositionally biased region" description="Polar residues" evidence="1">
    <location>
        <begin position="1"/>
        <end position="12"/>
    </location>
</feature>
<evidence type="ECO:0000313" key="2">
    <source>
        <dbReference type="EMBL" id="KAF9076962.1"/>
    </source>
</evidence>
<evidence type="ECO:0000256" key="1">
    <source>
        <dbReference type="SAM" id="MobiDB-lite"/>
    </source>
</evidence>
<protein>
    <submittedName>
        <fullName evidence="2">Uncharacterized protein</fullName>
    </submittedName>
</protein>
<dbReference type="OrthoDB" id="2537432at2759"/>
<feature type="region of interest" description="Disordered" evidence="1">
    <location>
        <begin position="70"/>
        <end position="89"/>
    </location>
</feature>
<evidence type="ECO:0000313" key="3">
    <source>
        <dbReference type="Proteomes" id="UP000772434"/>
    </source>
</evidence>
<gene>
    <name evidence="2" type="ORF">BDP27DRAFT_1397992</name>
</gene>
<feature type="region of interest" description="Disordered" evidence="1">
    <location>
        <begin position="1"/>
        <end position="42"/>
    </location>
</feature>
<dbReference type="PANTHER" id="PTHR34693:SF1">
    <property type="entry name" value="PROTEIN PAR32"/>
    <property type="match status" value="1"/>
</dbReference>
<reference evidence="2" key="1">
    <citation type="submission" date="2020-11" db="EMBL/GenBank/DDBJ databases">
        <authorList>
            <consortium name="DOE Joint Genome Institute"/>
            <person name="Ahrendt S."/>
            <person name="Riley R."/>
            <person name="Andreopoulos W."/>
            <person name="Labutti K."/>
            <person name="Pangilinan J."/>
            <person name="Ruiz-Duenas F.J."/>
            <person name="Barrasa J.M."/>
            <person name="Sanchez-Garcia M."/>
            <person name="Camarero S."/>
            <person name="Miyauchi S."/>
            <person name="Serrano A."/>
            <person name="Linde D."/>
            <person name="Babiker R."/>
            <person name="Drula E."/>
            <person name="Ayuso-Fernandez I."/>
            <person name="Pacheco R."/>
            <person name="Padilla G."/>
            <person name="Ferreira P."/>
            <person name="Barriuso J."/>
            <person name="Kellner H."/>
            <person name="Castanera R."/>
            <person name="Alfaro M."/>
            <person name="Ramirez L."/>
            <person name="Pisabarro A.G."/>
            <person name="Kuo A."/>
            <person name="Tritt A."/>
            <person name="Lipzen A."/>
            <person name="He G."/>
            <person name="Yan M."/>
            <person name="Ng V."/>
            <person name="Cullen D."/>
            <person name="Martin F."/>
            <person name="Rosso M.-N."/>
            <person name="Henrissat B."/>
            <person name="Hibbett D."/>
            <person name="Martinez A.T."/>
            <person name="Grigoriev I.V."/>
        </authorList>
    </citation>
    <scope>NUCLEOTIDE SEQUENCE</scope>
    <source>
        <strain evidence="2">AH 40177</strain>
    </source>
</reference>
<comment type="caution">
    <text evidence="2">The sequence shown here is derived from an EMBL/GenBank/DDBJ whole genome shotgun (WGS) entry which is preliminary data.</text>
</comment>